<proteinExistence type="predicted"/>
<protein>
    <submittedName>
        <fullName evidence="7">RING-type domain-containing protein</fullName>
    </submittedName>
</protein>
<keyword evidence="2" id="KW-0479">Metal-binding</keyword>
<dbReference type="PANTHER" id="PTHR11224:SF10">
    <property type="entry name" value="IP09428P-RELATED"/>
    <property type="match status" value="1"/>
</dbReference>
<comment type="caution">
    <text evidence="7">The sequence shown here is derived from an EMBL/GenBank/DDBJ whole genome shotgun (WGS) entry which is preliminary data.</text>
</comment>
<dbReference type="GO" id="GO:0061630">
    <property type="term" value="F:ubiquitin protein ligase activity"/>
    <property type="evidence" value="ECO:0007669"/>
    <property type="project" value="InterPro"/>
</dbReference>
<dbReference type="SMART" id="SM00184">
    <property type="entry name" value="RING"/>
    <property type="match status" value="1"/>
</dbReference>
<evidence type="ECO:0000313" key="7">
    <source>
        <dbReference type="EMBL" id="GIY35244.1"/>
    </source>
</evidence>
<dbReference type="Gene3D" id="3.30.40.10">
    <property type="entry name" value="Zinc/RING finger domain, C3HC4 (zinc finger)"/>
    <property type="match status" value="1"/>
</dbReference>
<feature type="domain" description="RING-type" evidence="6">
    <location>
        <begin position="37"/>
        <end position="103"/>
    </location>
</feature>
<accession>A0AAV4SQI9</accession>
<evidence type="ECO:0000313" key="8">
    <source>
        <dbReference type="Proteomes" id="UP001054837"/>
    </source>
</evidence>
<evidence type="ECO:0000256" key="2">
    <source>
        <dbReference type="ARBA" id="ARBA00022723"/>
    </source>
</evidence>
<evidence type="ECO:0000256" key="3">
    <source>
        <dbReference type="ARBA" id="ARBA00022771"/>
    </source>
</evidence>
<sequence length="162" mass="19092">MASNYSEIAGCSSSLSFMEAPSETGIETDMTMEQYRCEICRIPVHQKMYFSDRRFGLLEHCMHMFCLSCIRSQRAKPKRFYFFKKNKEYEEALPSPVICPVCRVPSMFIVSSTKWIQDKVEKAMYFAEYKRNTQEIFCPWIRFGQGRCLSTKCEIRGNHLRP</sequence>
<dbReference type="EMBL" id="BPLQ01008153">
    <property type="protein sequence ID" value="GIY35244.1"/>
    <property type="molecule type" value="Genomic_DNA"/>
</dbReference>
<dbReference type="SUPFAM" id="SSF57850">
    <property type="entry name" value="RING/U-box"/>
    <property type="match status" value="1"/>
</dbReference>
<evidence type="ECO:0000256" key="1">
    <source>
        <dbReference type="ARBA" id="ARBA00022679"/>
    </source>
</evidence>
<dbReference type="PROSITE" id="PS50089">
    <property type="entry name" value="ZF_RING_2"/>
    <property type="match status" value="1"/>
</dbReference>
<evidence type="ECO:0000259" key="6">
    <source>
        <dbReference type="PROSITE" id="PS50089"/>
    </source>
</evidence>
<reference evidence="7 8" key="1">
    <citation type="submission" date="2021-06" db="EMBL/GenBank/DDBJ databases">
        <title>Caerostris darwini draft genome.</title>
        <authorList>
            <person name="Kono N."/>
            <person name="Arakawa K."/>
        </authorList>
    </citation>
    <scope>NUCLEOTIDE SEQUENCE [LARGE SCALE GENOMIC DNA]</scope>
</reference>
<name>A0AAV4SQI9_9ARAC</name>
<evidence type="ECO:0000256" key="5">
    <source>
        <dbReference type="PROSITE-ProRule" id="PRU00175"/>
    </source>
</evidence>
<keyword evidence="8" id="KW-1185">Reference proteome</keyword>
<keyword evidence="1" id="KW-0808">Transferase</keyword>
<dbReference type="InterPro" id="IPR013083">
    <property type="entry name" value="Znf_RING/FYVE/PHD"/>
</dbReference>
<dbReference type="PANTHER" id="PTHR11224">
    <property type="entry name" value="MAKORIN-RELATED"/>
    <property type="match status" value="1"/>
</dbReference>
<dbReference type="GO" id="GO:0000209">
    <property type="term" value="P:protein polyubiquitination"/>
    <property type="evidence" value="ECO:0007669"/>
    <property type="project" value="InterPro"/>
</dbReference>
<dbReference type="AlphaFoldDB" id="A0AAV4SQI9"/>
<dbReference type="Proteomes" id="UP001054837">
    <property type="component" value="Unassembled WGS sequence"/>
</dbReference>
<evidence type="ECO:0000256" key="4">
    <source>
        <dbReference type="ARBA" id="ARBA00022833"/>
    </source>
</evidence>
<organism evidence="7 8">
    <name type="scientific">Caerostris darwini</name>
    <dbReference type="NCBI Taxonomy" id="1538125"/>
    <lineage>
        <taxon>Eukaryota</taxon>
        <taxon>Metazoa</taxon>
        <taxon>Ecdysozoa</taxon>
        <taxon>Arthropoda</taxon>
        <taxon>Chelicerata</taxon>
        <taxon>Arachnida</taxon>
        <taxon>Araneae</taxon>
        <taxon>Araneomorphae</taxon>
        <taxon>Entelegynae</taxon>
        <taxon>Araneoidea</taxon>
        <taxon>Araneidae</taxon>
        <taxon>Caerostris</taxon>
    </lineage>
</organism>
<dbReference type="InterPro" id="IPR045072">
    <property type="entry name" value="MKRN-like"/>
</dbReference>
<dbReference type="PROSITE" id="PS00518">
    <property type="entry name" value="ZF_RING_1"/>
    <property type="match status" value="1"/>
</dbReference>
<keyword evidence="4" id="KW-0862">Zinc</keyword>
<dbReference type="GO" id="GO:0008270">
    <property type="term" value="F:zinc ion binding"/>
    <property type="evidence" value="ECO:0007669"/>
    <property type="project" value="UniProtKB-KW"/>
</dbReference>
<dbReference type="InterPro" id="IPR017907">
    <property type="entry name" value="Znf_RING_CS"/>
</dbReference>
<dbReference type="InterPro" id="IPR001841">
    <property type="entry name" value="Znf_RING"/>
</dbReference>
<keyword evidence="3 5" id="KW-0863">Zinc-finger</keyword>
<gene>
    <name evidence="7" type="primary">AVEN_81626_1</name>
    <name evidence="7" type="ORF">CDAR_182721</name>
</gene>